<dbReference type="EMBL" id="JAWDJR010000007">
    <property type="protein sequence ID" value="KAK9971247.1"/>
    <property type="molecule type" value="Genomic_DNA"/>
</dbReference>
<protein>
    <recommendedName>
        <fullName evidence="1">C-type lectin domain-containing protein</fullName>
    </recommendedName>
</protein>
<proteinExistence type="predicted"/>
<keyword evidence="3" id="KW-1185">Reference proteome</keyword>
<dbReference type="PANTHER" id="PTHR45784">
    <property type="entry name" value="C-TYPE LECTIN DOMAIN FAMILY 20 MEMBER A-RELATED"/>
    <property type="match status" value="1"/>
</dbReference>
<reference evidence="2 3" key="1">
    <citation type="submission" date="2024-05" db="EMBL/GenBank/DDBJ databases">
        <title>A high-quality chromosomal-level genome assembly of Topmouth culter (Culter alburnus).</title>
        <authorList>
            <person name="Zhao H."/>
        </authorList>
    </citation>
    <scope>NUCLEOTIDE SEQUENCE [LARGE SCALE GENOMIC DNA]</scope>
    <source>
        <strain evidence="2">CATC2023</strain>
        <tissue evidence="2">Muscle</tissue>
    </source>
</reference>
<dbReference type="PANTHER" id="PTHR45784:SF3">
    <property type="entry name" value="C-TYPE LECTIN DOMAIN FAMILY 4 MEMBER K-LIKE-RELATED"/>
    <property type="match status" value="1"/>
</dbReference>
<dbReference type="Gene3D" id="3.10.100.10">
    <property type="entry name" value="Mannose-Binding Protein A, subunit A"/>
    <property type="match status" value="1"/>
</dbReference>
<evidence type="ECO:0000313" key="2">
    <source>
        <dbReference type="EMBL" id="KAK9971247.1"/>
    </source>
</evidence>
<name>A0AAW2AD72_CULAL</name>
<feature type="domain" description="C-type lectin" evidence="1">
    <location>
        <begin position="1"/>
        <end position="98"/>
    </location>
</feature>
<dbReference type="SUPFAM" id="SSF56436">
    <property type="entry name" value="C-type lectin-like"/>
    <property type="match status" value="1"/>
</dbReference>
<evidence type="ECO:0000313" key="3">
    <source>
        <dbReference type="Proteomes" id="UP001479290"/>
    </source>
</evidence>
<dbReference type="Proteomes" id="UP001479290">
    <property type="component" value="Unassembled WGS sequence"/>
</dbReference>
<dbReference type="InterPro" id="IPR016186">
    <property type="entry name" value="C-type_lectin-like/link_sf"/>
</dbReference>
<dbReference type="InterPro" id="IPR016187">
    <property type="entry name" value="CTDL_fold"/>
</dbReference>
<evidence type="ECO:0000259" key="1">
    <source>
        <dbReference type="PROSITE" id="PS50041"/>
    </source>
</evidence>
<organism evidence="2 3">
    <name type="scientific">Culter alburnus</name>
    <name type="common">Topmouth culter</name>
    <dbReference type="NCBI Taxonomy" id="194366"/>
    <lineage>
        <taxon>Eukaryota</taxon>
        <taxon>Metazoa</taxon>
        <taxon>Chordata</taxon>
        <taxon>Craniata</taxon>
        <taxon>Vertebrata</taxon>
        <taxon>Euteleostomi</taxon>
        <taxon>Actinopterygii</taxon>
        <taxon>Neopterygii</taxon>
        <taxon>Teleostei</taxon>
        <taxon>Ostariophysi</taxon>
        <taxon>Cypriniformes</taxon>
        <taxon>Xenocyprididae</taxon>
        <taxon>Xenocypridinae</taxon>
        <taxon>Culter</taxon>
    </lineage>
</organism>
<dbReference type="PROSITE" id="PS50041">
    <property type="entry name" value="C_TYPE_LECTIN_2"/>
    <property type="match status" value="1"/>
</dbReference>
<dbReference type="Pfam" id="PF00059">
    <property type="entry name" value="Lectin_C"/>
    <property type="match status" value="1"/>
</dbReference>
<gene>
    <name evidence="2" type="ORF">ABG768_024621</name>
</gene>
<dbReference type="SMART" id="SM00034">
    <property type="entry name" value="CLECT"/>
    <property type="match status" value="1"/>
</dbReference>
<dbReference type="InterPro" id="IPR001304">
    <property type="entry name" value="C-type_lectin-like"/>
</dbReference>
<dbReference type="AlphaFoldDB" id="A0AAW2AD72"/>
<accession>A0AAW2AD72</accession>
<comment type="caution">
    <text evidence="2">The sequence shown here is derived from an EMBL/GenBank/DDBJ whole genome shotgun (WGS) entry which is preliminary data.</text>
</comment>
<sequence length="163" mass="19177">MSWNKAQSYCRKNYEDLFTVKNNDENQQLTMMTQNYTCAWIGLFRDSWKWSDQTVTSPLRWAAGQPDNSFGSEICAAVDNDGQIADERCSKQFFFFCNIRPKQQILRLEVKAGDNVNDQEIRDAVLKEVHQKLREQTMAADVKLVWREQPNGRVFQKIKDHYK</sequence>